<evidence type="ECO:0000256" key="7">
    <source>
        <dbReference type="ARBA" id="ARBA00023163"/>
    </source>
</evidence>
<evidence type="ECO:0000256" key="4">
    <source>
        <dbReference type="ARBA" id="ARBA00022478"/>
    </source>
</evidence>
<evidence type="ECO:0000256" key="9">
    <source>
        <dbReference type="ARBA" id="ARBA00048552"/>
    </source>
</evidence>
<dbReference type="Gene3D" id="3.90.940.10">
    <property type="match status" value="1"/>
</dbReference>
<dbReference type="EC" id="2.7.7.6" evidence="2 10"/>
<gene>
    <name evidence="10" type="primary">rpoZ</name>
    <name evidence="11" type="ORF">EDC14_102225</name>
</gene>
<evidence type="ECO:0000256" key="8">
    <source>
        <dbReference type="ARBA" id="ARBA00029924"/>
    </source>
</evidence>
<dbReference type="PANTHER" id="PTHR34476:SF1">
    <property type="entry name" value="DNA-DIRECTED RNA POLYMERASE SUBUNIT OMEGA"/>
    <property type="match status" value="1"/>
</dbReference>
<dbReference type="HAMAP" id="MF_00366">
    <property type="entry name" value="RNApol_bact_RpoZ"/>
    <property type="match status" value="1"/>
</dbReference>
<dbReference type="PANTHER" id="PTHR34476">
    <property type="entry name" value="DNA-DIRECTED RNA POLYMERASE SUBUNIT OMEGA"/>
    <property type="match status" value="1"/>
</dbReference>
<dbReference type="GO" id="GO:0003677">
    <property type="term" value="F:DNA binding"/>
    <property type="evidence" value="ECO:0007669"/>
    <property type="project" value="UniProtKB-UniRule"/>
</dbReference>
<evidence type="ECO:0000313" key="12">
    <source>
        <dbReference type="Proteomes" id="UP000295008"/>
    </source>
</evidence>
<evidence type="ECO:0000256" key="5">
    <source>
        <dbReference type="ARBA" id="ARBA00022679"/>
    </source>
</evidence>
<evidence type="ECO:0000256" key="10">
    <source>
        <dbReference type="HAMAP-Rule" id="MF_00366"/>
    </source>
</evidence>
<protein>
    <recommendedName>
        <fullName evidence="3 10">DNA-directed RNA polymerase subunit omega</fullName>
        <shortName evidence="10">RNAP omega subunit</shortName>
        <ecNumber evidence="2 10">2.7.7.6</ecNumber>
    </recommendedName>
    <alternativeName>
        <fullName evidence="10">RNA polymerase omega subunit</fullName>
    </alternativeName>
    <alternativeName>
        <fullName evidence="8 10">Transcriptase subunit omega</fullName>
    </alternativeName>
</protein>
<dbReference type="AlphaFoldDB" id="A0A4R1RB26"/>
<comment type="function">
    <text evidence="10">Promotes RNA polymerase assembly. Latches the N- and C-terminal regions of the beta' subunit thereby facilitating its interaction with the beta and alpha subunits.</text>
</comment>
<evidence type="ECO:0000256" key="1">
    <source>
        <dbReference type="ARBA" id="ARBA00006711"/>
    </source>
</evidence>
<dbReference type="GO" id="GO:0006351">
    <property type="term" value="P:DNA-templated transcription"/>
    <property type="evidence" value="ECO:0007669"/>
    <property type="project" value="UniProtKB-UniRule"/>
</dbReference>
<dbReference type="InterPro" id="IPR036161">
    <property type="entry name" value="RPB6/omega-like_sf"/>
</dbReference>
<accession>A0A4R1RB26</accession>
<dbReference type="NCBIfam" id="TIGR00690">
    <property type="entry name" value="rpoZ"/>
    <property type="match status" value="1"/>
</dbReference>
<comment type="subunit">
    <text evidence="10">The RNAP catalytic core consists of 2 alpha, 1 beta, 1 beta' and 1 omega subunit. When a sigma factor is associated with the core the holoenzyme is formed, which can initiate transcription.</text>
</comment>
<dbReference type="SMART" id="SM01409">
    <property type="entry name" value="RNA_pol_Rpb6"/>
    <property type="match status" value="1"/>
</dbReference>
<dbReference type="GO" id="GO:0003899">
    <property type="term" value="F:DNA-directed RNA polymerase activity"/>
    <property type="evidence" value="ECO:0007669"/>
    <property type="project" value="UniProtKB-UniRule"/>
</dbReference>
<reference evidence="11 12" key="1">
    <citation type="submission" date="2019-03" db="EMBL/GenBank/DDBJ databases">
        <title>Genomic Encyclopedia of Type Strains, Phase IV (KMG-IV): sequencing the most valuable type-strain genomes for metagenomic binning, comparative biology and taxonomic classification.</title>
        <authorList>
            <person name="Goeker M."/>
        </authorList>
    </citation>
    <scope>NUCLEOTIDE SEQUENCE [LARGE SCALE GENOMIC DNA]</scope>
    <source>
        <strain evidence="11 12">LX-B</strain>
    </source>
</reference>
<name>A0A4R1RB26_HYDET</name>
<dbReference type="Pfam" id="PF01192">
    <property type="entry name" value="RNA_pol_Rpb6"/>
    <property type="match status" value="1"/>
</dbReference>
<dbReference type="InterPro" id="IPR003716">
    <property type="entry name" value="DNA-dir_RNA_pol_omega"/>
</dbReference>
<dbReference type="RefSeq" id="WP_132015514.1">
    <property type="nucleotide sequence ID" value="NZ_SLUN01000022.1"/>
</dbReference>
<proteinExistence type="inferred from homology"/>
<keyword evidence="7 10" id="KW-0804">Transcription</keyword>
<dbReference type="OrthoDB" id="9815459at2"/>
<comment type="similarity">
    <text evidence="1 10">Belongs to the RNA polymerase subunit omega family.</text>
</comment>
<comment type="caution">
    <text evidence="11">The sequence shown here is derived from an EMBL/GenBank/DDBJ whole genome shotgun (WGS) entry which is preliminary data.</text>
</comment>
<keyword evidence="6 10" id="KW-0548">Nucleotidyltransferase</keyword>
<comment type="catalytic activity">
    <reaction evidence="9 10">
        <text>RNA(n) + a ribonucleoside 5'-triphosphate = RNA(n+1) + diphosphate</text>
        <dbReference type="Rhea" id="RHEA:21248"/>
        <dbReference type="Rhea" id="RHEA-COMP:14527"/>
        <dbReference type="Rhea" id="RHEA-COMP:17342"/>
        <dbReference type="ChEBI" id="CHEBI:33019"/>
        <dbReference type="ChEBI" id="CHEBI:61557"/>
        <dbReference type="ChEBI" id="CHEBI:140395"/>
        <dbReference type="EC" id="2.7.7.6"/>
    </reaction>
</comment>
<organism evidence="11 12">
    <name type="scientific">Hydrogenispora ethanolica</name>
    <dbReference type="NCBI Taxonomy" id="1082276"/>
    <lineage>
        <taxon>Bacteria</taxon>
        <taxon>Bacillati</taxon>
        <taxon>Bacillota</taxon>
        <taxon>Hydrogenispora</taxon>
    </lineage>
</organism>
<dbReference type="EMBL" id="SLUN01000022">
    <property type="protein sequence ID" value="TCL62971.1"/>
    <property type="molecule type" value="Genomic_DNA"/>
</dbReference>
<sequence length="67" mass="7530">MIYPSLDELLKKVDSRYTLVTAAAKRARKILEEEQLNEEKSIKAVTIALEEIGAGKIKVERTKTGIK</sequence>
<evidence type="ECO:0000256" key="2">
    <source>
        <dbReference type="ARBA" id="ARBA00012418"/>
    </source>
</evidence>
<keyword evidence="5 10" id="KW-0808">Transferase</keyword>
<dbReference type="Proteomes" id="UP000295008">
    <property type="component" value="Unassembled WGS sequence"/>
</dbReference>
<dbReference type="InterPro" id="IPR006110">
    <property type="entry name" value="Pol_omega/Rpo6/RPB6"/>
</dbReference>
<dbReference type="SUPFAM" id="SSF63562">
    <property type="entry name" value="RPB6/omega subunit-like"/>
    <property type="match status" value="1"/>
</dbReference>
<evidence type="ECO:0000313" key="11">
    <source>
        <dbReference type="EMBL" id="TCL62971.1"/>
    </source>
</evidence>
<keyword evidence="12" id="KW-1185">Reference proteome</keyword>
<keyword evidence="4 10" id="KW-0240">DNA-directed RNA polymerase</keyword>
<evidence type="ECO:0000256" key="6">
    <source>
        <dbReference type="ARBA" id="ARBA00022695"/>
    </source>
</evidence>
<evidence type="ECO:0000256" key="3">
    <source>
        <dbReference type="ARBA" id="ARBA00013725"/>
    </source>
</evidence>
<dbReference type="GO" id="GO:0000428">
    <property type="term" value="C:DNA-directed RNA polymerase complex"/>
    <property type="evidence" value="ECO:0007669"/>
    <property type="project" value="UniProtKB-KW"/>
</dbReference>